<proteinExistence type="predicted"/>
<sequence length="130" mass="14033">MGNTQAQIEDIEDVELFGPWRFIAIASIASSWGWGKSVVKSALHDADARRQQDTGGAELLLPEATCGPDLLMQASKLDSSCICFNSVVGHGLENRGLLIVGLWCFQSETSVFCRGWVFGLVGGGLWFALV</sequence>
<evidence type="ECO:0000313" key="1">
    <source>
        <dbReference type="EMBL" id="CAE7454964.1"/>
    </source>
</evidence>
<dbReference type="OrthoDB" id="433987at2759"/>
<reference evidence="1" key="1">
    <citation type="submission" date="2021-02" db="EMBL/GenBank/DDBJ databases">
        <authorList>
            <person name="Dougan E. K."/>
            <person name="Rhodes N."/>
            <person name="Thang M."/>
            <person name="Chan C."/>
        </authorList>
    </citation>
    <scope>NUCLEOTIDE SEQUENCE</scope>
</reference>
<evidence type="ECO:0000313" key="2">
    <source>
        <dbReference type="Proteomes" id="UP000604046"/>
    </source>
</evidence>
<dbReference type="AlphaFoldDB" id="A0A812RSZ2"/>
<gene>
    <name evidence="1" type="ORF">SNAT2548_LOCUS25023</name>
</gene>
<name>A0A812RSZ2_9DINO</name>
<organism evidence="1 2">
    <name type="scientific">Symbiodinium natans</name>
    <dbReference type="NCBI Taxonomy" id="878477"/>
    <lineage>
        <taxon>Eukaryota</taxon>
        <taxon>Sar</taxon>
        <taxon>Alveolata</taxon>
        <taxon>Dinophyceae</taxon>
        <taxon>Suessiales</taxon>
        <taxon>Symbiodiniaceae</taxon>
        <taxon>Symbiodinium</taxon>
    </lineage>
</organism>
<dbReference type="EMBL" id="CAJNDS010002376">
    <property type="protein sequence ID" value="CAE7454964.1"/>
    <property type="molecule type" value="Genomic_DNA"/>
</dbReference>
<comment type="caution">
    <text evidence="1">The sequence shown here is derived from an EMBL/GenBank/DDBJ whole genome shotgun (WGS) entry which is preliminary data.</text>
</comment>
<protein>
    <submittedName>
        <fullName evidence="1">Uncharacterized protein</fullName>
    </submittedName>
</protein>
<dbReference type="Proteomes" id="UP000604046">
    <property type="component" value="Unassembled WGS sequence"/>
</dbReference>
<accession>A0A812RSZ2</accession>
<keyword evidence="2" id="KW-1185">Reference proteome</keyword>